<evidence type="ECO:0000313" key="3">
    <source>
        <dbReference type="Proteomes" id="UP000242699"/>
    </source>
</evidence>
<dbReference type="InterPro" id="IPR052891">
    <property type="entry name" value="DNA-3mA_glycosylase"/>
</dbReference>
<keyword evidence="1" id="KW-0862">Zinc</keyword>
<feature type="binding site" evidence="1">
    <location>
        <position position="28"/>
    </location>
    <ligand>
        <name>Zn(2+)</name>
        <dbReference type="ChEBI" id="CHEBI:29105"/>
    </ligand>
</feature>
<dbReference type="PANTHER" id="PTHR30037:SF4">
    <property type="entry name" value="DNA-3-METHYLADENINE GLYCOSYLASE I"/>
    <property type="match status" value="1"/>
</dbReference>
<gene>
    <name evidence="2" type="ORF">C7B43_20075</name>
</gene>
<name>A0A2T2WMF7_9FIRM</name>
<dbReference type="SUPFAM" id="SSF48150">
    <property type="entry name" value="DNA-glycosylase"/>
    <property type="match status" value="1"/>
</dbReference>
<feature type="binding site" evidence="1">
    <location>
        <position position="15"/>
    </location>
    <ligand>
        <name>Zn(2+)</name>
        <dbReference type="ChEBI" id="CHEBI:29105"/>
    </ligand>
</feature>
<dbReference type="InterPro" id="IPR011257">
    <property type="entry name" value="DNA_glycosylase"/>
</dbReference>
<organism evidence="2 3">
    <name type="scientific">Sulfobacillus benefaciens</name>
    <dbReference type="NCBI Taxonomy" id="453960"/>
    <lineage>
        <taxon>Bacteria</taxon>
        <taxon>Bacillati</taxon>
        <taxon>Bacillota</taxon>
        <taxon>Clostridia</taxon>
        <taxon>Eubacteriales</taxon>
        <taxon>Clostridiales Family XVII. Incertae Sedis</taxon>
        <taxon>Sulfobacillus</taxon>
    </lineage>
</organism>
<dbReference type="GO" id="GO:0046872">
    <property type="term" value="F:metal ion binding"/>
    <property type="evidence" value="ECO:0007669"/>
    <property type="project" value="UniProtKB-KW"/>
</dbReference>
<dbReference type="AlphaFoldDB" id="A0A2T2WMF7"/>
<feature type="binding site" evidence="1">
    <location>
        <position position="190"/>
    </location>
    <ligand>
        <name>Zn(2+)</name>
        <dbReference type="ChEBI" id="CHEBI:29105"/>
    </ligand>
</feature>
<dbReference type="GO" id="GO:0006284">
    <property type="term" value="P:base-excision repair"/>
    <property type="evidence" value="ECO:0007669"/>
    <property type="project" value="InterPro"/>
</dbReference>
<reference evidence="2 3" key="1">
    <citation type="journal article" date="2014" name="BMC Genomics">
        <title>Comparison of environmental and isolate Sulfobacillus genomes reveals diverse carbon, sulfur, nitrogen, and hydrogen metabolisms.</title>
        <authorList>
            <person name="Justice N.B."/>
            <person name="Norman A."/>
            <person name="Brown C.T."/>
            <person name="Singh A."/>
            <person name="Thomas B.C."/>
            <person name="Banfield J.F."/>
        </authorList>
    </citation>
    <scope>NUCLEOTIDE SEQUENCE [LARGE SCALE GENOMIC DNA]</scope>
    <source>
        <strain evidence="2">AMDSBA1</strain>
    </source>
</reference>
<dbReference type="Proteomes" id="UP000242699">
    <property type="component" value="Unassembled WGS sequence"/>
</dbReference>
<dbReference type="Pfam" id="PF03352">
    <property type="entry name" value="Adenine_glyco"/>
    <property type="match status" value="1"/>
</dbReference>
<dbReference type="Gene3D" id="1.10.340.30">
    <property type="entry name" value="Hypothetical protein, domain 2"/>
    <property type="match status" value="1"/>
</dbReference>
<dbReference type="InterPro" id="IPR005019">
    <property type="entry name" value="Adenine_glyco"/>
</dbReference>
<keyword evidence="1" id="KW-0479">Metal-binding</keyword>
<dbReference type="GO" id="GO:0008725">
    <property type="term" value="F:DNA-3-methyladenine glycosylase activity"/>
    <property type="evidence" value="ECO:0007669"/>
    <property type="project" value="InterPro"/>
</dbReference>
<sequence length="206" mass="23646">MEDGSEEGDRALGNCGWATRDPLYQKYHDEEWGVPVTDDSKLLEMLILEGMQAGLSWFTVLKKRDAFRQAFAQFMPLAVANFSSVEIESFLSNPALIRNRLKIESAIRNARAFVQIQREEGSFAAYLWSFVNNVPEIHHYTDPNQILPFSPLAERISHDLKRRGFRFVGPTICYSYCQAVGIVMDHLTHCERYTVLARPRPVKLPH</sequence>
<accession>A0A2T2WMF7</accession>
<dbReference type="PANTHER" id="PTHR30037">
    <property type="entry name" value="DNA-3-METHYLADENINE GLYCOSYLASE 1"/>
    <property type="match status" value="1"/>
</dbReference>
<protein>
    <submittedName>
        <fullName evidence="2">DNA-3-methyladenine glycosylase I</fullName>
    </submittedName>
</protein>
<comment type="caution">
    <text evidence="2">The sequence shown here is derived from an EMBL/GenBank/DDBJ whole genome shotgun (WGS) entry which is preliminary data.</text>
</comment>
<evidence type="ECO:0000256" key="1">
    <source>
        <dbReference type="PIRSR" id="PIRSR605019-1"/>
    </source>
</evidence>
<evidence type="ECO:0000313" key="2">
    <source>
        <dbReference type="EMBL" id="PSR23425.1"/>
    </source>
</evidence>
<dbReference type="EMBL" id="PXYT01000094">
    <property type="protein sequence ID" value="PSR23425.1"/>
    <property type="molecule type" value="Genomic_DNA"/>
</dbReference>
<proteinExistence type="predicted"/>
<feature type="binding site" evidence="1">
    <location>
        <position position="186"/>
    </location>
    <ligand>
        <name>Zn(2+)</name>
        <dbReference type="ChEBI" id="CHEBI:29105"/>
    </ligand>
</feature>